<keyword evidence="2" id="KW-1185">Reference proteome</keyword>
<comment type="caution">
    <text evidence="1">The sequence shown here is derived from an EMBL/GenBank/DDBJ whole genome shotgun (WGS) entry which is preliminary data.</text>
</comment>
<name>A0AC60QV50_IXOPE</name>
<gene>
    <name evidence="1" type="ORF">HPB47_014891</name>
</gene>
<reference evidence="1 2" key="1">
    <citation type="journal article" date="2020" name="Cell">
        <title>Large-Scale Comparative Analyses of Tick Genomes Elucidate Their Genetic Diversity and Vector Capacities.</title>
        <authorList>
            <consortium name="Tick Genome and Microbiome Consortium (TIGMIC)"/>
            <person name="Jia N."/>
            <person name="Wang J."/>
            <person name="Shi W."/>
            <person name="Du L."/>
            <person name="Sun Y."/>
            <person name="Zhan W."/>
            <person name="Jiang J.F."/>
            <person name="Wang Q."/>
            <person name="Zhang B."/>
            <person name="Ji P."/>
            <person name="Bell-Sakyi L."/>
            <person name="Cui X.M."/>
            <person name="Yuan T.T."/>
            <person name="Jiang B.G."/>
            <person name="Yang W.F."/>
            <person name="Lam T.T."/>
            <person name="Chang Q.C."/>
            <person name="Ding S.J."/>
            <person name="Wang X.J."/>
            <person name="Zhu J.G."/>
            <person name="Ruan X.D."/>
            <person name="Zhao L."/>
            <person name="Wei J.T."/>
            <person name="Ye R.Z."/>
            <person name="Que T.C."/>
            <person name="Du C.H."/>
            <person name="Zhou Y.H."/>
            <person name="Cheng J.X."/>
            <person name="Dai P.F."/>
            <person name="Guo W.B."/>
            <person name="Han X.H."/>
            <person name="Huang E.J."/>
            <person name="Li L.F."/>
            <person name="Wei W."/>
            <person name="Gao Y.C."/>
            <person name="Liu J.Z."/>
            <person name="Shao H.Z."/>
            <person name="Wang X."/>
            <person name="Wang C.C."/>
            <person name="Yang T.C."/>
            <person name="Huo Q.B."/>
            <person name="Li W."/>
            <person name="Chen H.Y."/>
            <person name="Chen S.E."/>
            <person name="Zhou L.G."/>
            <person name="Ni X.B."/>
            <person name="Tian J.H."/>
            <person name="Sheng Y."/>
            <person name="Liu T."/>
            <person name="Pan Y.S."/>
            <person name="Xia L.Y."/>
            <person name="Li J."/>
            <person name="Zhao F."/>
            <person name="Cao W.C."/>
        </authorList>
    </citation>
    <scope>NUCLEOTIDE SEQUENCE [LARGE SCALE GENOMIC DNA]</scope>
    <source>
        <strain evidence="1">Iper-2018</strain>
    </source>
</reference>
<evidence type="ECO:0000313" key="1">
    <source>
        <dbReference type="EMBL" id="KAG0443459.1"/>
    </source>
</evidence>
<dbReference type="EMBL" id="JABSTQ010003391">
    <property type="protein sequence ID" value="KAG0443459.1"/>
    <property type="molecule type" value="Genomic_DNA"/>
</dbReference>
<protein>
    <submittedName>
        <fullName evidence="1">Uncharacterized protein</fullName>
    </submittedName>
</protein>
<evidence type="ECO:0000313" key="2">
    <source>
        <dbReference type="Proteomes" id="UP000805193"/>
    </source>
</evidence>
<sequence>MATGADQGCYVALFGLPGDLEEGSDFWAEDPALWFVQVENKFRLHRITSQIRQYELLIDALPPQAATEVRDILLAPLGDTPSDASSSSLALKNWVTVGHLSSCRLPPPVRVGLAVAHGLPLLELAELADRIMEVNSPTIGATQRTSDLTSDIAELRKAMEKLTAEVSELRRESSQRARRCADTTDSLALRPATVGLPVPGTRETGWAVASGGHLATGAPVATTAPSTPQQCRIATPSQMSRTVHRF</sequence>
<accession>A0AC60QV50</accession>
<proteinExistence type="predicted"/>
<dbReference type="Proteomes" id="UP000805193">
    <property type="component" value="Unassembled WGS sequence"/>
</dbReference>
<organism evidence="1 2">
    <name type="scientific">Ixodes persulcatus</name>
    <name type="common">Taiga tick</name>
    <dbReference type="NCBI Taxonomy" id="34615"/>
    <lineage>
        <taxon>Eukaryota</taxon>
        <taxon>Metazoa</taxon>
        <taxon>Ecdysozoa</taxon>
        <taxon>Arthropoda</taxon>
        <taxon>Chelicerata</taxon>
        <taxon>Arachnida</taxon>
        <taxon>Acari</taxon>
        <taxon>Parasitiformes</taxon>
        <taxon>Ixodida</taxon>
        <taxon>Ixodoidea</taxon>
        <taxon>Ixodidae</taxon>
        <taxon>Ixodinae</taxon>
        <taxon>Ixodes</taxon>
    </lineage>
</organism>